<evidence type="ECO:0000256" key="7">
    <source>
        <dbReference type="ARBA" id="ARBA00023069"/>
    </source>
</evidence>
<evidence type="ECO:0000256" key="6">
    <source>
        <dbReference type="ARBA" id="ARBA00023054"/>
    </source>
</evidence>
<evidence type="ECO:0000256" key="2">
    <source>
        <dbReference type="ARBA" id="ARBA00004611"/>
    </source>
</evidence>
<comment type="similarity">
    <text evidence="10">Belongs to the DRC12 family.</text>
</comment>
<evidence type="ECO:0000256" key="10">
    <source>
        <dbReference type="ARBA" id="ARBA00044754"/>
    </source>
</evidence>
<comment type="caution">
    <text evidence="14">The sequence shown here is derived from an EMBL/GenBank/DDBJ whole genome shotgun (WGS) entry which is preliminary data.</text>
</comment>
<evidence type="ECO:0000256" key="5">
    <source>
        <dbReference type="ARBA" id="ARBA00022846"/>
    </source>
</evidence>
<keyword evidence="15" id="KW-1185">Reference proteome</keyword>
<evidence type="ECO:0000256" key="8">
    <source>
        <dbReference type="ARBA" id="ARBA00023212"/>
    </source>
</evidence>
<evidence type="ECO:0000256" key="13">
    <source>
        <dbReference type="SAM" id="MobiDB-lite"/>
    </source>
</evidence>
<comment type="subunit">
    <text evidence="3">Component of the nexin-dynein regulatory complex (N-DRC).</text>
</comment>
<dbReference type="STRING" id="9009.A0A226N4C1"/>
<dbReference type="PANTHER" id="PTHR28656:SF1">
    <property type="entry name" value="COILED-COIL DOMAIN-CONTAINING PROTEIN 153"/>
    <property type="match status" value="1"/>
</dbReference>
<dbReference type="AlphaFoldDB" id="A0A226N4C1"/>
<evidence type="ECO:0000256" key="11">
    <source>
        <dbReference type="ARBA" id="ARBA00044800"/>
    </source>
</evidence>
<feature type="coiled-coil region" evidence="12">
    <location>
        <begin position="139"/>
        <end position="198"/>
    </location>
</feature>
<gene>
    <name evidence="14" type="ORF">ASZ78_009480</name>
</gene>
<reference evidence="14 15" key="1">
    <citation type="submission" date="2016-07" db="EMBL/GenBank/DDBJ databases">
        <title>Disparate Historic Effective Population Sizes Predicted by Modern Levels of Genome Diversity for the Scaled Quail (Callipepla squamata) and the Northern Bobwhite (Colinus virginianus): Inferences from First and Second Generation Draft Genome Assemblies for Sympatric New World Quail.</title>
        <authorList>
            <person name="Oldeschulte D.L."/>
            <person name="Halley Y.A."/>
            <person name="Bhattarai E.K."/>
            <person name="Brashear W.A."/>
            <person name="Hill J."/>
            <person name="Metz R.P."/>
            <person name="Johnson C.D."/>
            <person name="Rollins D."/>
            <person name="Peterson M.J."/>
            <person name="Bickhart D.M."/>
            <person name="Decker J.E."/>
            <person name="Seabury C.M."/>
        </authorList>
    </citation>
    <scope>NUCLEOTIDE SEQUENCE [LARGE SCALE GENOMIC DNA]</scope>
    <source>
        <strain evidence="14 15">Texas</strain>
        <tissue evidence="14">Leg muscle</tissue>
    </source>
</reference>
<sequence length="246" mass="27977">MSQPSFPGLNIPRQAAPRTSDSSWYPWAKPHQPDSDYVPSSSPLAAASQASAASRRAALEADSLQEHPVCWRDVGWQVRADSKGLQRRLWELERALERAQDDKRDMHEGSVCLSLLLSPLVPFSPPWLPEMTRQYQELQKQTAAHSQRLEAKVKSLQEQLATRLQESQHAQQAATRALAEKDRTIAQLQGRMDIMQREYEKILHGSLDLVLAKMAEAKQHWEEVGTTICLEHKQRLQEFGLNPLKM</sequence>
<evidence type="ECO:0000256" key="9">
    <source>
        <dbReference type="ARBA" id="ARBA00023273"/>
    </source>
</evidence>
<keyword evidence="9" id="KW-0966">Cell projection</keyword>
<comment type="function">
    <text evidence="1">Component of the nexin-dynein regulatory complex (N-DRC), a key regulator of ciliary/flagellar motility which maintains the alignment and integrity of the distal axoneme and regulates microtubule sliding in motile axonemes.</text>
</comment>
<evidence type="ECO:0000256" key="12">
    <source>
        <dbReference type="SAM" id="Coils"/>
    </source>
</evidence>
<feature type="region of interest" description="Disordered" evidence="13">
    <location>
        <begin position="1"/>
        <end position="44"/>
    </location>
</feature>
<evidence type="ECO:0000313" key="14">
    <source>
        <dbReference type="EMBL" id="OXB62414.1"/>
    </source>
</evidence>
<keyword evidence="6 12" id="KW-0175">Coiled coil</keyword>
<comment type="subcellular location">
    <subcellularLocation>
        <location evidence="2">Cytoplasm</location>
        <location evidence="2">Cytoskeleton</location>
        <location evidence="2">Flagellum axoneme</location>
    </subcellularLocation>
</comment>
<evidence type="ECO:0000256" key="4">
    <source>
        <dbReference type="ARBA" id="ARBA00022490"/>
    </source>
</evidence>
<dbReference type="EMBL" id="MCFN01000218">
    <property type="protein sequence ID" value="OXB62414.1"/>
    <property type="molecule type" value="Genomic_DNA"/>
</dbReference>
<proteinExistence type="inferred from homology"/>
<protein>
    <recommendedName>
        <fullName evidence="11">Dynein regulatory complex protein 12</fullName>
    </recommendedName>
</protein>
<dbReference type="OrthoDB" id="10264405at2759"/>
<evidence type="ECO:0000256" key="1">
    <source>
        <dbReference type="ARBA" id="ARBA00003029"/>
    </source>
</evidence>
<evidence type="ECO:0000256" key="3">
    <source>
        <dbReference type="ARBA" id="ARBA00011248"/>
    </source>
</evidence>
<evidence type="ECO:0000313" key="15">
    <source>
        <dbReference type="Proteomes" id="UP000198323"/>
    </source>
</evidence>
<accession>A0A226N4C1</accession>
<keyword evidence="7" id="KW-0969">Cilium</keyword>
<name>A0A226N4C1_CALSU</name>
<dbReference type="InterPro" id="IPR033585">
    <property type="entry name" value="DRC12-like"/>
</dbReference>
<keyword evidence="5" id="KW-0282">Flagellum</keyword>
<keyword evidence="8" id="KW-0206">Cytoskeleton</keyword>
<dbReference type="Proteomes" id="UP000198323">
    <property type="component" value="Unassembled WGS sequence"/>
</dbReference>
<organism evidence="14 15">
    <name type="scientific">Callipepla squamata</name>
    <name type="common">Scaled quail</name>
    <dbReference type="NCBI Taxonomy" id="9009"/>
    <lineage>
        <taxon>Eukaryota</taxon>
        <taxon>Metazoa</taxon>
        <taxon>Chordata</taxon>
        <taxon>Craniata</taxon>
        <taxon>Vertebrata</taxon>
        <taxon>Euteleostomi</taxon>
        <taxon>Archelosauria</taxon>
        <taxon>Archosauria</taxon>
        <taxon>Dinosauria</taxon>
        <taxon>Saurischia</taxon>
        <taxon>Theropoda</taxon>
        <taxon>Coelurosauria</taxon>
        <taxon>Aves</taxon>
        <taxon>Neognathae</taxon>
        <taxon>Galloanserae</taxon>
        <taxon>Galliformes</taxon>
        <taxon>Odontophoridae</taxon>
        <taxon>Callipepla</taxon>
    </lineage>
</organism>
<keyword evidence="4" id="KW-0963">Cytoplasm</keyword>
<dbReference type="PANTHER" id="PTHR28656">
    <property type="entry name" value="COILED-COIL DOMAIN-CONTAINING PROTEIN 153"/>
    <property type="match status" value="1"/>
</dbReference>